<sequence>MKKLLCLILCLFMISGCQQASTNHIKKDSSLSGIHEITYEQLQKKLKSDELFALYIGRPDCGDCREFEPILTSYLEENEGIYIYYLNIKTFRDASKKEDATQEEKDFYENIREKLDFSWTPVLKLINKGETISEYTYLSEEYYEIKDSKKKEQAKEKYIKDFKTWMSNIYE</sequence>
<dbReference type="InterPro" id="IPR046698">
    <property type="entry name" value="PedC-like"/>
</dbReference>
<dbReference type="AlphaFoldDB" id="A0A1I0CYT8"/>
<evidence type="ECO:0000313" key="2">
    <source>
        <dbReference type="EMBL" id="SET24951.1"/>
    </source>
</evidence>
<dbReference type="RefSeq" id="WP_092352463.1">
    <property type="nucleotide sequence ID" value="NZ_CANSQN010000011.1"/>
</dbReference>
<keyword evidence="1" id="KW-0732">Signal</keyword>
<feature type="chain" id="PRO_5011732540" evidence="1">
    <location>
        <begin position="21"/>
        <end position="171"/>
    </location>
</feature>
<gene>
    <name evidence="2" type="ORF">SAMN04489758_10471</name>
</gene>
<dbReference type="Gene3D" id="3.40.30.10">
    <property type="entry name" value="Glutaredoxin"/>
    <property type="match status" value="1"/>
</dbReference>
<dbReference type="EMBL" id="FOIN01000004">
    <property type="protein sequence ID" value="SET24951.1"/>
    <property type="molecule type" value="Genomic_DNA"/>
</dbReference>
<name>A0A1I0CYT8_9FIRM</name>
<dbReference type="InterPro" id="IPR036249">
    <property type="entry name" value="Thioredoxin-like_sf"/>
</dbReference>
<dbReference type="GeneID" id="78287691"/>
<keyword evidence="3" id="KW-1185">Reference proteome</keyword>
<feature type="signal peptide" evidence="1">
    <location>
        <begin position="1"/>
        <end position="20"/>
    </location>
</feature>
<evidence type="ECO:0000313" key="3">
    <source>
        <dbReference type="Proteomes" id="UP000198558"/>
    </source>
</evidence>
<dbReference type="CDD" id="cd02947">
    <property type="entry name" value="TRX_family"/>
    <property type="match status" value="1"/>
</dbReference>
<organism evidence="2 3">
    <name type="scientific">Thomasclavelia cocleata</name>
    <dbReference type="NCBI Taxonomy" id="69824"/>
    <lineage>
        <taxon>Bacteria</taxon>
        <taxon>Bacillati</taxon>
        <taxon>Bacillota</taxon>
        <taxon>Erysipelotrichia</taxon>
        <taxon>Erysipelotrichales</taxon>
        <taxon>Coprobacillaceae</taxon>
        <taxon>Thomasclavelia</taxon>
    </lineage>
</organism>
<dbReference type="PROSITE" id="PS51257">
    <property type="entry name" value="PROKAR_LIPOPROTEIN"/>
    <property type="match status" value="1"/>
</dbReference>
<accession>A0A1I0CYT8</accession>
<reference evidence="3" key="1">
    <citation type="submission" date="2016-10" db="EMBL/GenBank/DDBJ databases">
        <authorList>
            <person name="Varghese N."/>
            <person name="Submissions S."/>
        </authorList>
    </citation>
    <scope>NUCLEOTIDE SEQUENCE [LARGE SCALE GENOMIC DNA]</scope>
    <source>
        <strain evidence="3">DSM 1551</strain>
    </source>
</reference>
<dbReference type="Proteomes" id="UP000198558">
    <property type="component" value="Unassembled WGS sequence"/>
</dbReference>
<protein>
    <submittedName>
        <fullName evidence="2">Bacteriocin transport accessory protein, putative</fullName>
    </submittedName>
</protein>
<dbReference type="SUPFAM" id="SSF52833">
    <property type="entry name" value="Thioredoxin-like"/>
    <property type="match status" value="1"/>
</dbReference>
<evidence type="ECO:0000256" key="1">
    <source>
        <dbReference type="SAM" id="SignalP"/>
    </source>
</evidence>
<dbReference type="Pfam" id="PF20207">
    <property type="entry name" value="DUF6568"/>
    <property type="match status" value="1"/>
</dbReference>
<dbReference type="OrthoDB" id="9792987at2"/>
<proteinExistence type="predicted"/>